<comment type="caution">
    <text evidence="1">The sequence shown here is derived from an EMBL/GenBank/DDBJ whole genome shotgun (WGS) entry which is preliminary data.</text>
</comment>
<sequence length="866" mass="99217">MTDSKGSPPSLDNPTELIQQFISLLSAYNDSQLPPPELATRLQILHSHGQLARTIKIAVTQETSLTANQKHWFSTQCLLLSPDDATLLPYIIKLTSFKWLERRMKGNSPLNFELLKIAINNSDYIKEINTNDENQNRFIEAMVVSQFSHRQVLEIIQLAEDKQVKSLLIIYLLSQEDYLTNLKGPSILDAIKNNNQHIPSRLNTFVHQIQPSTLTTQRIGVLEPEAATSILFSIPHFHLLSEQQISALLGRNPHPNIISYWLRHYYFMPNAHLVLAHLMRIASPLVLSELNSLEQPIRDSLSSKMLQHIQLYQPAHLAKLKYTNDRILVHALRLFMQGHQSKSMVEFITLHAFNLLNSKCPFSKNTIQLIICLSQFEQFKRINSYISLFINYYLRANAESGDISLFYEENALNPQCLIQRIQPIAPEDKNKPQEQNTGVLGFLYSATDTTTDNVLELIPTDIKEHPLVAELVQRKKTITSLDYFIMHFKGETKHLDKLITDYLNYCLQEGATETRRQSLHHIVILITRNELSQPIRDTIYSAFLNFPELFDEQIAYFLILHNAKQTIHQYGQQGGVENYNHVVNLCELALKKLNPDLHKEVCDMVKQAQKEATLEIKFSEETGFFDRLFRRFKRCWYYGWTGFFYPNPPMYVVATDNVDANLVQKNTESRINTTAIHDVMQADIIGILKEIKSDCSVENLDALIKSYRVFALKASTKNEESIRQEIQQLYKSLLVLSESNSEISAWLNTHQGLFELNSLRLIEIKLAQNKSDDAQQLAGEFPDSSMFLNEFKKELNCPMPQQIPVITNPSVKKPAPETLLNQTANLLSETVTSALGKLSRFYTRASSYIETSSIAKELSSCSVRIK</sequence>
<dbReference type="STRING" id="66969.Lwal_2415"/>
<dbReference type="Proteomes" id="UP000054729">
    <property type="component" value="Unassembled WGS sequence"/>
</dbReference>
<dbReference type="OrthoDB" id="5648933at2"/>
<keyword evidence="2" id="KW-1185">Reference proteome</keyword>
<dbReference type="RefSeq" id="WP_058481053.1">
    <property type="nucleotide sequence ID" value="NZ_CAAAIQ010000002.1"/>
</dbReference>
<organism evidence="1 2">
    <name type="scientific">Legionella waltersii</name>
    <dbReference type="NCBI Taxonomy" id="66969"/>
    <lineage>
        <taxon>Bacteria</taxon>
        <taxon>Pseudomonadati</taxon>
        <taxon>Pseudomonadota</taxon>
        <taxon>Gammaproteobacteria</taxon>
        <taxon>Legionellales</taxon>
        <taxon>Legionellaceae</taxon>
        <taxon>Legionella</taxon>
    </lineage>
</organism>
<dbReference type="AlphaFoldDB" id="A0A0W1A272"/>
<evidence type="ECO:0000313" key="1">
    <source>
        <dbReference type="EMBL" id="KTD75477.1"/>
    </source>
</evidence>
<reference evidence="1 2" key="1">
    <citation type="submission" date="2015-11" db="EMBL/GenBank/DDBJ databases">
        <title>Genomic analysis of 38 Legionella species identifies large and diverse effector repertoires.</title>
        <authorList>
            <person name="Burstein D."/>
            <person name="Amaro F."/>
            <person name="Zusman T."/>
            <person name="Lifshitz Z."/>
            <person name="Cohen O."/>
            <person name="Gilbert J.A."/>
            <person name="Pupko T."/>
            <person name="Shuman H.A."/>
            <person name="Segal G."/>
        </authorList>
    </citation>
    <scope>NUCLEOTIDE SEQUENCE [LARGE SCALE GENOMIC DNA]</scope>
    <source>
        <strain evidence="1 2">ATCC 51914</strain>
    </source>
</reference>
<dbReference type="PATRIC" id="fig|66969.6.peg.2621"/>
<accession>A0A0W1A272</accession>
<name>A0A0W1A272_9GAMM</name>
<protein>
    <submittedName>
        <fullName evidence="1">Dot/Icm T4SS effector</fullName>
    </submittedName>
</protein>
<proteinExistence type="predicted"/>
<dbReference type="EMBL" id="LNZB01000056">
    <property type="protein sequence ID" value="KTD75477.1"/>
    <property type="molecule type" value="Genomic_DNA"/>
</dbReference>
<gene>
    <name evidence="1" type="ORF">Lwal_2415</name>
</gene>
<evidence type="ECO:0000313" key="2">
    <source>
        <dbReference type="Proteomes" id="UP000054729"/>
    </source>
</evidence>